<evidence type="ECO:0000256" key="1">
    <source>
        <dbReference type="ARBA" id="ARBA00009182"/>
    </source>
</evidence>
<dbReference type="Gene3D" id="3.30.470.20">
    <property type="entry name" value="ATP-grasp fold, B domain"/>
    <property type="match status" value="1"/>
</dbReference>
<dbReference type="InterPro" id="IPR011761">
    <property type="entry name" value="ATP-grasp"/>
</dbReference>
<comment type="cofactor">
    <cofactor evidence="7">
        <name>Mg(2+)</name>
        <dbReference type="ChEBI" id="CHEBI:18420"/>
    </cofactor>
    <text evidence="7">Binds 1 Mg(2+) ion per subunit.</text>
</comment>
<dbReference type="GO" id="GO:0005524">
    <property type="term" value="F:ATP binding"/>
    <property type="evidence" value="ECO:0007669"/>
    <property type="project" value="UniProtKB-UniRule"/>
</dbReference>
<dbReference type="GO" id="GO:0006104">
    <property type="term" value="P:succinyl-CoA metabolic process"/>
    <property type="evidence" value="ECO:0007669"/>
    <property type="project" value="TreeGrafter"/>
</dbReference>
<dbReference type="FunFam" id="3.30.1490.20:FF:000002">
    <property type="entry name" value="Succinate--CoA ligase [ADP-forming] subunit beta"/>
    <property type="match status" value="1"/>
</dbReference>
<dbReference type="SUPFAM" id="SSF56059">
    <property type="entry name" value="Glutathione synthetase ATP-binding domain-like"/>
    <property type="match status" value="1"/>
</dbReference>
<dbReference type="GO" id="GO:0004775">
    <property type="term" value="F:succinate-CoA ligase (ADP-forming) activity"/>
    <property type="evidence" value="ECO:0007669"/>
    <property type="project" value="UniProtKB-UniRule"/>
</dbReference>
<dbReference type="eggNOG" id="COG0045">
    <property type="taxonomic scope" value="Bacteria"/>
</dbReference>
<feature type="binding site" evidence="7">
    <location>
        <position position="213"/>
    </location>
    <ligand>
        <name>Mg(2+)</name>
        <dbReference type="ChEBI" id="CHEBI:18420"/>
    </ligand>
</feature>
<keyword evidence="7 8" id="KW-0067">ATP-binding</keyword>
<dbReference type="STRING" id="443144.GM21_1040"/>
<keyword evidence="2 7" id="KW-0816">Tricarboxylic acid cycle</keyword>
<dbReference type="GO" id="GO:0005829">
    <property type="term" value="C:cytosol"/>
    <property type="evidence" value="ECO:0007669"/>
    <property type="project" value="TreeGrafter"/>
</dbReference>
<keyword evidence="5 7" id="KW-0547">Nucleotide-binding</keyword>
<dbReference type="GO" id="GO:0006099">
    <property type="term" value="P:tricarboxylic acid cycle"/>
    <property type="evidence" value="ECO:0007669"/>
    <property type="project" value="UniProtKB-UniRule"/>
</dbReference>
<dbReference type="AlphaFoldDB" id="C6E2F5"/>
<dbReference type="Pfam" id="PF00549">
    <property type="entry name" value="Ligase_CoA"/>
    <property type="match status" value="1"/>
</dbReference>
<gene>
    <name evidence="7" type="primary">sucC</name>
    <name evidence="10" type="ordered locus">GM21_1040</name>
</gene>
<dbReference type="OrthoDB" id="9802602at2"/>
<dbReference type="Gene3D" id="3.30.1490.20">
    <property type="entry name" value="ATP-grasp fold, A domain"/>
    <property type="match status" value="1"/>
</dbReference>
<evidence type="ECO:0000256" key="7">
    <source>
        <dbReference type="HAMAP-Rule" id="MF_00558"/>
    </source>
</evidence>
<dbReference type="HAMAP" id="MF_00558">
    <property type="entry name" value="Succ_CoA_beta"/>
    <property type="match status" value="1"/>
</dbReference>
<feature type="binding site" evidence="7">
    <location>
        <position position="199"/>
    </location>
    <ligand>
        <name>Mg(2+)</name>
        <dbReference type="ChEBI" id="CHEBI:18420"/>
    </ligand>
</feature>
<dbReference type="PANTHER" id="PTHR11815">
    <property type="entry name" value="SUCCINYL-COA SYNTHETASE BETA CHAIN"/>
    <property type="match status" value="1"/>
</dbReference>
<evidence type="ECO:0000259" key="9">
    <source>
        <dbReference type="PROSITE" id="PS50975"/>
    </source>
</evidence>
<dbReference type="PROSITE" id="PS01217">
    <property type="entry name" value="SUCCINYL_COA_LIG_3"/>
    <property type="match status" value="1"/>
</dbReference>
<dbReference type="PROSITE" id="PS50975">
    <property type="entry name" value="ATP_GRASP"/>
    <property type="match status" value="1"/>
</dbReference>
<dbReference type="InterPro" id="IPR005811">
    <property type="entry name" value="SUCC_ACL_C"/>
</dbReference>
<sequence length="389" mass="41413">MNVHEYQAKAILRKFGVPVPDGHVCYNGASAREWAKRLGEGPWVVKAQIHAGGRGKGGGVKLARTANEVQMIARDMLGMTLRTHQTGPEGKVVHRVLVECGCNIGSELYVSLLVDRATSRVTVMASTEGGMDIEEVAAKTPEKIFTEAVDPLVGLTPFQCRKIAFSLGLRGKLTGKAVKVFTSLYNTFIATDCSLLEINPLVVTAEGELIALDAKFGFDDNALFRHLQIGDMRDFDEEDAHEIEASQHDLSYISLSGNIGCLVNGAGLAMATMDIIKHYGGDPANFLDVGGGATIERVTEAFKIILSDKNVKGILVNIFGGIMKCDVIATGVIEAARQVGIQVPLVVRLEGTNVEVGKRLLAESGLNIVAADGMADGAQKIVRAVAAAA</sequence>
<dbReference type="NCBIfam" id="TIGR01016">
    <property type="entry name" value="sucCoAbeta"/>
    <property type="match status" value="1"/>
</dbReference>
<evidence type="ECO:0000313" key="10">
    <source>
        <dbReference type="EMBL" id="ACT17101.1"/>
    </source>
</evidence>
<dbReference type="UniPathway" id="UPA00223">
    <property type="reaction ID" value="UER00999"/>
</dbReference>
<comment type="similarity">
    <text evidence="1 7">Belongs to the succinate/malate CoA ligase beta subunit family.</text>
</comment>
<feature type="binding site" evidence="7">
    <location>
        <begin position="321"/>
        <end position="323"/>
    </location>
    <ligand>
        <name>substrate</name>
        <note>ligand shared with subunit alpha</note>
    </ligand>
</feature>
<evidence type="ECO:0000256" key="4">
    <source>
        <dbReference type="ARBA" id="ARBA00022723"/>
    </source>
</evidence>
<evidence type="ECO:0000256" key="6">
    <source>
        <dbReference type="ARBA" id="ARBA00022842"/>
    </source>
</evidence>
<reference evidence="10" key="1">
    <citation type="submission" date="2009-07" db="EMBL/GenBank/DDBJ databases">
        <title>Complete sequence of Geobacter sp. M21.</title>
        <authorList>
            <consortium name="US DOE Joint Genome Institute"/>
            <person name="Lucas S."/>
            <person name="Copeland A."/>
            <person name="Lapidus A."/>
            <person name="Glavina del Rio T."/>
            <person name="Dalin E."/>
            <person name="Tice H."/>
            <person name="Bruce D."/>
            <person name="Goodwin L."/>
            <person name="Pitluck S."/>
            <person name="Saunders E."/>
            <person name="Brettin T."/>
            <person name="Detter J.C."/>
            <person name="Han C."/>
            <person name="Larimer F."/>
            <person name="Land M."/>
            <person name="Hauser L."/>
            <person name="Kyrpides N."/>
            <person name="Ovchinnikova G."/>
            <person name="Lovley D."/>
        </authorList>
    </citation>
    <scope>NUCLEOTIDE SEQUENCE [LARGE SCALE GENOMIC DNA]</scope>
    <source>
        <strain evidence="10">M21</strain>
    </source>
</reference>
<dbReference type="InterPro" id="IPR005809">
    <property type="entry name" value="Succ_CoA_ligase-like_bsu"/>
</dbReference>
<evidence type="ECO:0000256" key="3">
    <source>
        <dbReference type="ARBA" id="ARBA00022598"/>
    </source>
</evidence>
<keyword evidence="3 7" id="KW-0436">Ligase</keyword>
<feature type="binding site" evidence="7">
    <location>
        <position position="99"/>
    </location>
    <ligand>
        <name>ATP</name>
        <dbReference type="ChEBI" id="CHEBI:30616"/>
    </ligand>
</feature>
<feature type="binding site" evidence="7">
    <location>
        <position position="102"/>
    </location>
    <ligand>
        <name>ATP</name>
        <dbReference type="ChEBI" id="CHEBI:30616"/>
    </ligand>
</feature>
<dbReference type="KEGG" id="gem:GM21_1040"/>
<comment type="function">
    <text evidence="7">Succinyl-CoA synthetase functions in the citric acid cycle (TCA), coupling the hydrolysis of succinyl-CoA to the synthesis of either ATP or GTP and thus represents the only step of substrate-level phosphorylation in the TCA. The beta subunit provides nucleotide specificity of the enzyme and binds the substrate succinate, while the binding sites for coenzyme A and phosphate are found in the alpha subunit.</text>
</comment>
<comment type="catalytic activity">
    <reaction evidence="7">
        <text>succinate + ATP + CoA = succinyl-CoA + ADP + phosphate</text>
        <dbReference type="Rhea" id="RHEA:17661"/>
        <dbReference type="ChEBI" id="CHEBI:30031"/>
        <dbReference type="ChEBI" id="CHEBI:30616"/>
        <dbReference type="ChEBI" id="CHEBI:43474"/>
        <dbReference type="ChEBI" id="CHEBI:57287"/>
        <dbReference type="ChEBI" id="CHEBI:57292"/>
        <dbReference type="ChEBI" id="CHEBI:456216"/>
        <dbReference type="EC" id="6.2.1.5"/>
    </reaction>
</comment>
<protein>
    <recommendedName>
        <fullName evidence="7">Succinate--CoA ligase [ADP-forming] subunit beta</fullName>
        <ecNumber evidence="7">6.2.1.5</ecNumber>
    </recommendedName>
    <alternativeName>
        <fullName evidence="7">Succinyl-CoA synthetase subunit beta</fullName>
        <shortName evidence="7">SCS-beta</shortName>
    </alternativeName>
</protein>
<dbReference type="InterPro" id="IPR013815">
    <property type="entry name" value="ATP_grasp_subdomain_1"/>
</dbReference>
<feature type="binding site" evidence="7">
    <location>
        <position position="46"/>
    </location>
    <ligand>
        <name>ATP</name>
        <dbReference type="ChEBI" id="CHEBI:30616"/>
    </ligand>
</feature>
<dbReference type="InterPro" id="IPR016102">
    <property type="entry name" value="Succinyl-CoA_synth-like"/>
</dbReference>
<comment type="catalytic activity">
    <reaction evidence="7">
        <text>GTP + succinate + CoA = succinyl-CoA + GDP + phosphate</text>
        <dbReference type="Rhea" id="RHEA:22120"/>
        <dbReference type="ChEBI" id="CHEBI:30031"/>
        <dbReference type="ChEBI" id="CHEBI:37565"/>
        <dbReference type="ChEBI" id="CHEBI:43474"/>
        <dbReference type="ChEBI" id="CHEBI:57287"/>
        <dbReference type="ChEBI" id="CHEBI:57292"/>
        <dbReference type="ChEBI" id="CHEBI:58189"/>
    </reaction>
</comment>
<dbReference type="Pfam" id="PF08442">
    <property type="entry name" value="ATP-grasp_2"/>
    <property type="match status" value="1"/>
</dbReference>
<feature type="binding site" evidence="7">
    <location>
        <begin position="53"/>
        <end position="55"/>
    </location>
    <ligand>
        <name>ATP</name>
        <dbReference type="ChEBI" id="CHEBI:30616"/>
    </ligand>
</feature>
<dbReference type="EC" id="6.2.1.5" evidence="7"/>
<keyword evidence="6 7" id="KW-0460">Magnesium</keyword>
<dbReference type="FunFam" id="3.30.470.20:FF:000002">
    <property type="entry name" value="Succinate--CoA ligase [ADP-forming] subunit beta"/>
    <property type="match status" value="1"/>
</dbReference>
<comment type="subunit">
    <text evidence="7">Heterotetramer of two alpha and two beta subunits.</text>
</comment>
<dbReference type="GO" id="GO:0000287">
    <property type="term" value="F:magnesium ion binding"/>
    <property type="evidence" value="ECO:0007669"/>
    <property type="project" value="UniProtKB-UniRule"/>
</dbReference>
<evidence type="ECO:0000256" key="8">
    <source>
        <dbReference type="PROSITE-ProRule" id="PRU00409"/>
    </source>
</evidence>
<feature type="binding site" evidence="7">
    <location>
        <position position="107"/>
    </location>
    <ligand>
        <name>ATP</name>
        <dbReference type="ChEBI" id="CHEBI:30616"/>
    </ligand>
</feature>
<dbReference type="InterPro" id="IPR013650">
    <property type="entry name" value="ATP-grasp_succ-CoA_synth-type"/>
</dbReference>
<evidence type="ECO:0000256" key="5">
    <source>
        <dbReference type="ARBA" id="ARBA00022741"/>
    </source>
</evidence>
<organism evidence="10">
    <name type="scientific">Geobacter sp. (strain M21)</name>
    <dbReference type="NCBI Taxonomy" id="443144"/>
    <lineage>
        <taxon>Bacteria</taxon>
        <taxon>Pseudomonadati</taxon>
        <taxon>Thermodesulfobacteriota</taxon>
        <taxon>Desulfuromonadia</taxon>
        <taxon>Geobacterales</taxon>
        <taxon>Geobacteraceae</taxon>
        <taxon>Geobacter</taxon>
    </lineage>
</organism>
<keyword evidence="4 7" id="KW-0479">Metal-binding</keyword>
<dbReference type="GO" id="GO:0004776">
    <property type="term" value="F:succinate-CoA ligase (GDP-forming) activity"/>
    <property type="evidence" value="ECO:0007669"/>
    <property type="project" value="RHEA"/>
</dbReference>
<feature type="domain" description="ATP-grasp" evidence="9">
    <location>
        <begin position="9"/>
        <end position="229"/>
    </location>
</feature>
<dbReference type="EMBL" id="CP001661">
    <property type="protein sequence ID" value="ACT17101.1"/>
    <property type="molecule type" value="Genomic_DNA"/>
</dbReference>
<dbReference type="Gene3D" id="3.40.50.261">
    <property type="entry name" value="Succinyl-CoA synthetase domains"/>
    <property type="match status" value="1"/>
</dbReference>
<dbReference type="GO" id="GO:0042709">
    <property type="term" value="C:succinate-CoA ligase complex"/>
    <property type="evidence" value="ECO:0007669"/>
    <property type="project" value="UniProtKB-ARBA"/>
</dbReference>
<comment type="pathway">
    <text evidence="7">Carbohydrate metabolism; tricarboxylic acid cycle; succinate from succinyl-CoA (ligase route): step 1/1.</text>
</comment>
<dbReference type="PANTHER" id="PTHR11815:SF10">
    <property type="entry name" value="SUCCINATE--COA LIGASE [GDP-FORMING] SUBUNIT BETA, MITOCHONDRIAL"/>
    <property type="match status" value="1"/>
</dbReference>
<dbReference type="HOGENOM" id="CLU_037430_0_2_7"/>
<accession>C6E2F5</accession>
<dbReference type="SUPFAM" id="SSF52210">
    <property type="entry name" value="Succinyl-CoA synthetase domains"/>
    <property type="match status" value="1"/>
</dbReference>
<evidence type="ECO:0000256" key="2">
    <source>
        <dbReference type="ARBA" id="ARBA00022532"/>
    </source>
</evidence>
<dbReference type="NCBIfam" id="NF001913">
    <property type="entry name" value="PRK00696.1"/>
    <property type="match status" value="1"/>
</dbReference>
<feature type="binding site" evidence="7">
    <location>
        <position position="264"/>
    </location>
    <ligand>
        <name>substrate</name>
        <note>ligand shared with subunit alpha</note>
    </ligand>
</feature>
<dbReference type="InterPro" id="IPR017866">
    <property type="entry name" value="Succ-CoA_synthase_bsu_CS"/>
</dbReference>
<dbReference type="PIRSF" id="PIRSF001554">
    <property type="entry name" value="SucCS_beta"/>
    <property type="match status" value="1"/>
</dbReference>
<dbReference type="FunFam" id="3.40.50.261:FF:000001">
    <property type="entry name" value="Succinate--CoA ligase [ADP-forming] subunit beta"/>
    <property type="match status" value="1"/>
</dbReference>
<name>C6E2F5_GEOSM</name>
<proteinExistence type="inferred from homology"/>